<keyword evidence="3" id="KW-1185">Reference proteome</keyword>
<reference evidence="2" key="1">
    <citation type="submission" date="2021-11" db="EMBL/GenBank/DDBJ databases">
        <authorList>
            <consortium name="Genoscope - CEA"/>
            <person name="William W."/>
        </authorList>
    </citation>
    <scope>NUCLEOTIDE SEQUENCE</scope>
</reference>
<evidence type="ECO:0000313" key="3">
    <source>
        <dbReference type="Proteomes" id="UP000789595"/>
    </source>
</evidence>
<evidence type="ECO:0000256" key="1">
    <source>
        <dbReference type="SAM" id="SignalP"/>
    </source>
</evidence>
<feature type="signal peptide" evidence="1">
    <location>
        <begin position="1"/>
        <end position="17"/>
    </location>
</feature>
<evidence type="ECO:0000313" key="2">
    <source>
        <dbReference type="EMBL" id="CAH0365327.1"/>
    </source>
</evidence>
<sequence>MKLLIALALAAAPSALAMAPYVPSELNGCDEPCADVVTIDSPSFPTIESGTCYVFDGMFPSGGIGVPDGVNCVKITVPSDSGLTRRAQVFGDNAEIVNAGKVISIFARLPLDGTKITNTGTMSDGNPVQIAARPLRPSASEGPRRRLPRAQVFSPSGAEITVSEPGKAQIFANGGTDIIFKCYGADATATPSTPALCP</sequence>
<protein>
    <submittedName>
        <fullName evidence="2">Uncharacterized protein</fullName>
    </submittedName>
</protein>
<dbReference type="Proteomes" id="UP000789595">
    <property type="component" value="Unassembled WGS sequence"/>
</dbReference>
<feature type="chain" id="PRO_5035310072" evidence="1">
    <location>
        <begin position="18"/>
        <end position="198"/>
    </location>
</feature>
<dbReference type="AlphaFoldDB" id="A0A8J2SG13"/>
<accession>A0A8J2SG13</accession>
<dbReference type="EMBL" id="CAKKNE010000001">
    <property type="protein sequence ID" value="CAH0365327.1"/>
    <property type="molecule type" value="Genomic_DNA"/>
</dbReference>
<proteinExistence type="predicted"/>
<keyword evidence="1" id="KW-0732">Signal</keyword>
<organism evidence="2 3">
    <name type="scientific">Pelagomonas calceolata</name>
    <dbReference type="NCBI Taxonomy" id="35677"/>
    <lineage>
        <taxon>Eukaryota</taxon>
        <taxon>Sar</taxon>
        <taxon>Stramenopiles</taxon>
        <taxon>Ochrophyta</taxon>
        <taxon>Pelagophyceae</taxon>
        <taxon>Pelagomonadales</taxon>
        <taxon>Pelagomonadaceae</taxon>
        <taxon>Pelagomonas</taxon>
    </lineage>
</organism>
<name>A0A8J2SG13_9STRA</name>
<gene>
    <name evidence="2" type="ORF">PECAL_1P17620</name>
</gene>
<comment type="caution">
    <text evidence="2">The sequence shown here is derived from an EMBL/GenBank/DDBJ whole genome shotgun (WGS) entry which is preliminary data.</text>
</comment>